<dbReference type="AlphaFoldDB" id="A0AAY4AF29"/>
<dbReference type="GeneTree" id="ENSGT01030000234557"/>
<reference evidence="7" key="2">
    <citation type="submission" date="2025-08" db="UniProtKB">
        <authorList>
            <consortium name="Ensembl"/>
        </authorList>
    </citation>
    <scope>IDENTIFICATION</scope>
</reference>
<protein>
    <recommendedName>
        <fullName evidence="6">Ig-like domain-containing protein</fullName>
    </recommendedName>
</protein>
<feature type="domain" description="Ig-like" evidence="6">
    <location>
        <begin position="41"/>
        <end position="143"/>
    </location>
</feature>
<reference evidence="7 8" key="1">
    <citation type="submission" date="2020-06" db="EMBL/GenBank/DDBJ databases">
        <authorList>
            <consortium name="Wellcome Sanger Institute Data Sharing"/>
        </authorList>
    </citation>
    <scope>NUCLEOTIDE SEQUENCE [LARGE SCALE GENOMIC DNA]</scope>
</reference>
<dbReference type="Proteomes" id="UP000694580">
    <property type="component" value="Chromosome 4"/>
</dbReference>
<dbReference type="PANTHER" id="PTHR19367:SF18">
    <property type="entry name" value="T CELL RECEPTOR ALPHA VARIABLE 16"/>
    <property type="match status" value="1"/>
</dbReference>
<dbReference type="GO" id="GO:0042101">
    <property type="term" value="C:T cell receptor complex"/>
    <property type="evidence" value="ECO:0007669"/>
    <property type="project" value="UniProtKB-KW"/>
</dbReference>
<dbReference type="InterPro" id="IPR013783">
    <property type="entry name" value="Ig-like_fold"/>
</dbReference>
<keyword evidence="1" id="KW-0732">Signal</keyword>
<reference evidence="7" key="3">
    <citation type="submission" date="2025-09" db="UniProtKB">
        <authorList>
            <consortium name="Ensembl"/>
        </authorList>
    </citation>
    <scope>IDENTIFICATION</scope>
</reference>
<organism evidence="7 8">
    <name type="scientific">Denticeps clupeoides</name>
    <name type="common">denticle herring</name>
    <dbReference type="NCBI Taxonomy" id="299321"/>
    <lineage>
        <taxon>Eukaryota</taxon>
        <taxon>Metazoa</taxon>
        <taxon>Chordata</taxon>
        <taxon>Craniata</taxon>
        <taxon>Vertebrata</taxon>
        <taxon>Euteleostomi</taxon>
        <taxon>Actinopterygii</taxon>
        <taxon>Neopterygii</taxon>
        <taxon>Teleostei</taxon>
        <taxon>Clupei</taxon>
        <taxon>Clupeiformes</taxon>
        <taxon>Denticipitoidei</taxon>
        <taxon>Denticipitidae</taxon>
        <taxon>Denticeps</taxon>
    </lineage>
</organism>
<dbReference type="InterPro" id="IPR036179">
    <property type="entry name" value="Ig-like_dom_sf"/>
</dbReference>
<dbReference type="Ensembl" id="ENSDCDT00010006960.1">
    <property type="protein sequence ID" value="ENSDCDP00010006730.1"/>
    <property type="gene ID" value="ENSDCDG00010002897.1"/>
</dbReference>
<dbReference type="InterPro" id="IPR013106">
    <property type="entry name" value="Ig_V-set"/>
</dbReference>
<dbReference type="SUPFAM" id="SSF48726">
    <property type="entry name" value="Immunoglobulin"/>
    <property type="match status" value="1"/>
</dbReference>
<evidence type="ECO:0000256" key="4">
    <source>
        <dbReference type="ARBA" id="ARBA00023319"/>
    </source>
</evidence>
<dbReference type="Gene3D" id="2.60.40.10">
    <property type="entry name" value="Immunoglobulins"/>
    <property type="match status" value="1"/>
</dbReference>
<evidence type="ECO:0000256" key="5">
    <source>
        <dbReference type="ARBA" id="ARBA00043266"/>
    </source>
</evidence>
<evidence type="ECO:0000313" key="7">
    <source>
        <dbReference type="Ensembl" id="ENSDCDP00010006730.1"/>
    </source>
</evidence>
<evidence type="ECO:0000256" key="2">
    <source>
        <dbReference type="ARBA" id="ARBA00023130"/>
    </source>
</evidence>
<evidence type="ECO:0000256" key="1">
    <source>
        <dbReference type="ARBA" id="ARBA00022729"/>
    </source>
</evidence>
<proteinExistence type="predicted"/>
<evidence type="ECO:0000256" key="3">
    <source>
        <dbReference type="ARBA" id="ARBA00023170"/>
    </source>
</evidence>
<dbReference type="PANTHER" id="PTHR19367">
    <property type="entry name" value="T-CELL RECEPTOR ALPHA CHAIN V REGION"/>
    <property type="match status" value="1"/>
</dbReference>
<dbReference type="SMART" id="SM00409">
    <property type="entry name" value="IG"/>
    <property type="match status" value="1"/>
</dbReference>
<dbReference type="SMART" id="SM00406">
    <property type="entry name" value="IGv"/>
    <property type="match status" value="1"/>
</dbReference>
<name>A0AAY4AF29_9TELE</name>
<dbReference type="Pfam" id="PF07686">
    <property type="entry name" value="V-set"/>
    <property type="match status" value="1"/>
</dbReference>
<dbReference type="PROSITE" id="PS50835">
    <property type="entry name" value="IG_LIKE"/>
    <property type="match status" value="1"/>
</dbReference>
<keyword evidence="5" id="KW-1279">T cell receptor</keyword>
<evidence type="ECO:0000259" key="6">
    <source>
        <dbReference type="PROSITE" id="PS50835"/>
    </source>
</evidence>
<keyword evidence="5" id="KW-0391">Immunity</keyword>
<keyword evidence="3" id="KW-0675">Receptor</keyword>
<evidence type="ECO:0000313" key="8">
    <source>
        <dbReference type="Proteomes" id="UP000694580"/>
    </source>
</evidence>
<dbReference type="InterPro" id="IPR051287">
    <property type="entry name" value="TCR_variable_region"/>
</dbReference>
<dbReference type="InterPro" id="IPR007110">
    <property type="entry name" value="Ig-like_dom"/>
</dbReference>
<dbReference type="GO" id="GO:0002250">
    <property type="term" value="P:adaptive immune response"/>
    <property type="evidence" value="ECO:0007669"/>
    <property type="project" value="UniProtKB-KW"/>
</dbReference>
<keyword evidence="2" id="KW-1064">Adaptive immunity</keyword>
<keyword evidence="8" id="KW-1185">Reference proteome</keyword>
<keyword evidence="4" id="KW-0393">Immunoglobulin domain</keyword>
<sequence length="259" mass="29667">MDALKFNAHTVSLCRRHHMPGSELGLGFIAKTENFCCDLIDTIDQPPGDITAFEGQEVILSCKYQTTDTFPYLFWYQQELNNFPKYILKTYPKGTEHGGHEYKERFHAQISSPGSVPLRIQDLQVSDSAVYYCALQPTVTPVRHLKKHSYLEQVNHAFVTSHLDYCKSLYFGIMCNKCRTQWLIEECTHCISKAASIVKDSTHPSYALFTLLPSRKMYQCIRALTARPCNSFFSQVIRHLNTQELSTLDRQTHTTSVAL</sequence>
<accession>A0AAY4AF29</accession>
<dbReference type="InterPro" id="IPR003599">
    <property type="entry name" value="Ig_sub"/>
</dbReference>